<name>A0AAF0J7W3_9BASI</name>
<reference evidence="2" key="1">
    <citation type="submission" date="2023-03" db="EMBL/GenBank/DDBJ databases">
        <title>Mating type loci evolution in Malassezia.</title>
        <authorList>
            <person name="Coelho M.A."/>
        </authorList>
    </citation>
    <scope>NUCLEOTIDE SEQUENCE</scope>
    <source>
        <strain evidence="2">CBS 11721</strain>
    </source>
</reference>
<dbReference type="PANTHER" id="PTHR38644">
    <property type="entry name" value="EXPRESSED PROTEIN"/>
    <property type="match status" value="1"/>
</dbReference>
<gene>
    <name evidence="2" type="ORF">MCUN1_003359</name>
</gene>
<evidence type="ECO:0000313" key="2">
    <source>
        <dbReference type="EMBL" id="WFD36480.1"/>
    </source>
</evidence>
<evidence type="ECO:0000313" key="3">
    <source>
        <dbReference type="Proteomes" id="UP001219933"/>
    </source>
</evidence>
<accession>A0AAF0J7W3</accession>
<dbReference type="EMBL" id="CP119881">
    <property type="protein sequence ID" value="WFD36480.1"/>
    <property type="molecule type" value="Genomic_DNA"/>
</dbReference>
<feature type="domain" description="Mmc1 C-terminal" evidence="1">
    <location>
        <begin position="404"/>
        <end position="593"/>
    </location>
</feature>
<evidence type="ECO:0000259" key="1">
    <source>
        <dbReference type="Pfam" id="PF23868"/>
    </source>
</evidence>
<dbReference type="PANTHER" id="PTHR38644:SF1">
    <property type="entry name" value="EXPRESSED PROTEIN"/>
    <property type="match status" value="1"/>
</dbReference>
<dbReference type="InterPro" id="IPR056196">
    <property type="entry name" value="Mmc1_C"/>
</dbReference>
<dbReference type="Pfam" id="PF23868">
    <property type="entry name" value="Mmc1_C"/>
    <property type="match status" value="1"/>
</dbReference>
<protein>
    <recommendedName>
        <fullName evidence="1">Mmc1 C-terminal domain-containing protein</fullName>
    </recommendedName>
</protein>
<proteinExistence type="predicted"/>
<keyword evidence="3" id="KW-1185">Reference proteome</keyword>
<dbReference type="AlphaFoldDB" id="A0AAF0J7W3"/>
<organism evidence="2 3">
    <name type="scientific">Malassezia cuniculi</name>
    <dbReference type="NCBI Taxonomy" id="948313"/>
    <lineage>
        <taxon>Eukaryota</taxon>
        <taxon>Fungi</taxon>
        <taxon>Dikarya</taxon>
        <taxon>Basidiomycota</taxon>
        <taxon>Ustilaginomycotina</taxon>
        <taxon>Malasseziomycetes</taxon>
        <taxon>Malasseziales</taxon>
        <taxon>Malasseziaceae</taxon>
        <taxon>Malassezia</taxon>
    </lineage>
</organism>
<sequence>MLRFSVGAAVRVAARMPRGYPGVRFASAAATRSEKLESVLSEATAFFAPTEWRVRIEQAKSDLAGKGTRIGLVGLTSSRVPELARALLYEPLDKAAAAALDVHGAALSEQKGNIVRFRSGATSHNQDAAVYTFPSGWLSKADTELAVVLDPSADEAHLDLLYTCDALCFVTDMDTLTRSGQARANGLAQDATLSLLARMASKPNTALIVNIRQGEQASYGAVAEHARKALGDGVLSRLRGVGAAVGTPVGGPAPGIMVVSSSLASTAKAQLAAALDSEQPTESQWTNFTKLYNGSYVPVLEHALSTAASSATGSTRVMDVLRDAIGDAEAACRNEEELLRAVEGHAAVLQGSAETALATAAAEVLPEAVEEPADAVEVRRGNSPASIRASVADARRLVEQTFVDFPWWSLAWRIDSVRTALQHAVSRSFAAGLEVQLAYAAGVLRGTAEKQKAAATSALQDIAKREAAIVASSTFDTATLRNSLARFDDSQLKGILTPTSLIGPIVDRRNQLLSPRGPIDQLTAHAQAAVMRAQMIAGSSYIIAAAGLLRGDALVGALSMSPATAAGIALLGTALSAWSVQGAWARIKRRFWVEWDHVADATERDEKACVEAVLRDTVFGAPLYTASALRDAVLVRQGAQYAQAERLRALAKQVESVSAAAGAKPSPTQPAN</sequence>
<dbReference type="Proteomes" id="UP001219933">
    <property type="component" value="Chromosome 5"/>
</dbReference>